<keyword evidence="2" id="KW-0732">Signal</keyword>
<dbReference type="RefSeq" id="XP_664275.1">
    <property type="nucleotide sequence ID" value="XM_659183.1"/>
</dbReference>
<feature type="compositionally biased region" description="Basic and acidic residues" evidence="1">
    <location>
        <begin position="50"/>
        <end position="72"/>
    </location>
</feature>
<dbReference type="AlphaFoldDB" id="Q5AYF9"/>
<dbReference type="InParanoid" id="Q5AYF9"/>
<organism evidence="3 4">
    <name type="scientific">Emericella nidulans (strain FGSC A4 / ATCC 38163 / CBS 112.46 / NRRL 194 / M139)</name>
    <name type="common">Aspergillus nidulans</name>
    <dbReference type="NCBI Taxonomy" id="227321"/>
    <lineage>
        <taxon>Eukaryota</taxon>
        <taxon>Fungi</taxon>
        <taxon>Dikarya</taxon>
        <taxon>Ascomycota</taxon>
        <taxon>Pezizomycotina</taxon>
        <taxon>Eurotiomycetes</taxon>
        <taxon>Eurotiomycetidae</taxon>
        <taxon>Eurotiales</taxon>
        <taxon>Aspergillaceae</taxon>
        <taxon>Aspergillus</taxon>
        <taxon>Aspergillus subgen. Nidulantes</taxon>
    </lineage>
</organism>
<dbReference type="VEuPathDB" id="FungiDB:AN6671"/>
<protein>
    <submittedName>
        <fullName evidence="3">Uncharacterized protein</fullName>
    </submittedName>
</protein>
<accession>Q5AYF9</accession>
<feature type="region of interest" description="Disordered" evidence="1">
    <location>
        <begin position="50"/>
        <end position="77"/>
    </location>
</feature>
<evidence type="ECO:0000256" key="1">
    <source>
        <dbReference type="SAM" id="MobiDB-lite"/>
    </source>
</evidence>
<accession>C8V1G0</accession>
<dbReference type="Proteomes" id="UP000000560">
    <property type="component" value="Chromosome I"/>
</dbReference>
<evidence type="ECO:0000256" key="2">
    <source>
        <dbReference type="SAM" id="SignalP"/>
    </source>
</evidence>
<feature type="signal peptide" evidence="2">
    <location>
        <begin position="1"/>
        <end position="22"/>
    </location>
</feature>
<feature type="chain" id="PRO_5030175748" evidence="2">
    <location>
        <begin position="23"/>
        <end position="144"/>
    </location>
</feature>
<dbReference type="HOGENOM" id="CLU_1796452_0_0_1"/>
<sequence length="144" mass="15804">MILSLPPMLLALALLPISFTLATPVDISPPYSFTEPQVVGSFTPISADIKGHDSLETRGDDDKLKTGDHDCENNPTGIRARTQEWKYDKDKIATLKFRNMGCRTRYKSIAPNIKTATYLARARRVNLVGFDPGQGTKYSASGSA</sequence>
<keyword evidence="4" id="KW-1185">Reference proteome</keyword>
<name>Q5AYF9_EMENI</name>
<dbReference type="GeneID" id="2870458"/>
<reference evidence="4" key="1">
    <citation type="journal article" date="2005" name="Nature">
        <title>Sequencing of Aspergillus nidulans and comparative analysis with A. fumigatus and A. oryzae.</title>
        <authorList>
            <person name="Galagan J.E."/>
            <person name="Calvo S.E."/>
            <person name="Cuomo C."/>
            <person name="Ma L.J."/>
            <person name="Wortman J.R."/>
            <person name="Batzoglou S."/>
            <person name="Lee S.I."/>
            <person name="Basturkmen M."/>
            <person name="Spevak C.C."/>
            <person name="Clutterbuck J."/>
            <person name="Kapitonov V."/>
            <person name="Jurka J."/>
            <person name="Scazzocchio C."/>
            <person name="Farman M."/>
            <person name="Butler J."/>
            <person name="Purcell S."/>
            <person name="Harris S."/>
            <person name="Braus G.H."/>
            <person name="Draht O."/>
            <person name="Busch S."/>
            <person name="D'Enfert C."/>
            <person name="Bouchier C."/>
            <person name="Goldman G.H."/>
            <person name="Bell-Pedersen D."/>
            <person name="Griffiths-Jones S."/>
            <person name="Doonan J.H."/>
            <person name="Yu J."/>
            <person name="Vienken K."/>
            <person name="Pain A."/>
            <person name="Freitag M."/>
            <person name="Selker E.U."/>
            <person name="Archer D.B."/>
            <person name="Penalva M.A."/>
            <person name="Oakley B.R."/>
            <person name="Momany M."/>
            <person name="Tanaka T."/>
            <person name="Kumagai T."/>
            <person name="Asai K."/>
            <person name="Machida M."/>
            <person name="Nierman W.C."/>
            <person name="Denning D.W."/>
            <person name="Caddick M."/>
            <person name="Hynes M."/>
            <person name="Paoletti M."/>
            <person name="Fischer R."/>
            <person name="Miller B."/>
            <person name="Dyer P."/>
            <person name="Sachs M.S."/>
            <person name="Osmani S.A."/>
            <person name="Birren B.W."/>
        </authorList>
    </citation>
    <scope>NUCLEOTIDE SEQUENCE [LARGE SCALE GENOMIC DNA]</scope>
    <source>
        <strain evidence="4">FGSC A4 / ATCC 38163 / CBS 112.46 / NRRL 194 / M139</strain>
    </source>
</reference>
<evidence type="ECO:0000313" key="4">
    <source>
        <dbReference type="Proteomes" id="UP000000560"/>
    </source>
</evidence>
<proteinExistence type="predicted"/>
<gene>
    <name evidence="3" type="ORF">ANIA_06671</name>
</gene>
<reference evidence="4" key="2">
    <citation type="journal article" date="2009" name="Fungal Genet. Biol.">
        <title>The 2008 update of the Aspergillus nidulans genome annotation: a community effort.</title>
        <authorList>
            <person name="Wortman J.R."/>
            <person name="Gilsenan J.M."/>
            <person name="Joardar V."/>
            <person name="Deegan J."/>
            <person name="Clutterbuck J."/>
            <person name="Andersen M.R."/>
            <person name="Archer D."/>
            <person name="Bencina M."/>
            <person name="Braus G."/>
            <person name="Coutinho P."/>
            <person name="von Dohren H."/>
            <person name="Doonan J."/>
            <person name="Driessen A.J."/>
            <person name="Durek P."/>
            <person name="Espeso E."/>
            <person name="Fekete E."/>
            <person name="Flipphi M."/>
            <person name="Estrada C.G."/>
            <person name="Geysens S."/>
            <person name="Goldman G."/>
            <person name="de Groot P.W."/>
            <person name="Hansen K."/>
            <person name="Harris S.D."/>
            <person name="Heinekamp T."/>
            <person name="Helmstaedt K."/>
            <person name="Henrissat B."/>
            <person name="Hofmann G."/>
            <person name="Homan T."/>
            <person name="Horio T."/>
            <person name="Horiuchi H."/>
            <person name="James S."/>
            <person name="Jones M."/>
            <person name="Karaffa L."/>
            <person name="Karanyi Z."/>
            <person name="Kato M."/>
            <person name="Keller N."/>
            <person name="Kelly D.E."/>
            <person name="Kiel J.A."/>
            <person name="Kim J.M."/>
            <person name="van der Klei I.J."/>
            <person name="Klis F.M."/>
            <person name="Kovalchuk A."/>
            <person name="Krasevec N."/>
            <person name="Kubicek C.P."/>
            <person name="Liu B."/>
            <person name="Maccabe A."/>
            <person name="Meyer V."/>
            <person name="Mirabito P."/>
            <person name="Miskei M."/>
            <person name="Mos M."/>
            <person name="Mullins J."/>
            <person name="Nelson D.R."/>
            <person name="Nielsen J."/>
            <person name="Oakley B.R."/>
            <person name="Osmani S.A."/>
            <person name="Pakula T."/>
            <person name="Paszewski A."/>
            <person name="Paulsen I."/>
            <person name="Pilsyk S."/>
            <person name="Pocsi I."/>
            <person name="Punt P.J."/>
            <person name="Ram A.F."/>
            <person name="Ren Q."/>
            <person name="Robellet X."/>
            <person name="Robson G."/>
            <person name="Seiboth B."/>
            <person name="van Solingen P."/>
            <person name="Specht T."/>
            <person name="Sun J."/>
            <person name="Taheri-Talesh N."/>
            <person name="Takeshita N."/>
            <person name="Ussery D."/>
            <person name="vanKuyk P.A."/>
            <person name="Visser H."/>
            <person name="van de Vondervoort P.J."/>
            <person name="de Vries R.P."/>
            <person name="Walton J."/>
            <person name="Xiang X."/>
            <person name="Xiong Y."/>
            <person name="Zeng A.P."/>
            <person name="Brandt B.W."/>
            <person name="Cornell M.J."/>
            <person name="van den Hondel C.A."/>
            <person name="Visser J."/>
            <person name="Oliver S.G."/>
            <person name="Turner G."/>
        </authorList>
    </citation>
    <scope>GENOME REANNOTATION</scope>
    <source>
        <strain evidence="4">FGSC A4 / ATCC 38163 / CBS 112.46 / NRRL 194 / M139</strain>
    </source>
</reference>
<evidence type="ECO:0000313" key="3">
    <source>
        <dbReference type="EMBL" id="CBF71218.1"/>
    </source>
</evidence>
<dbReference type="KEGG" id="ani:ANIA_06671"/>
<dbReference type="EMBL" id="BN001301">
    <property type="protein sequence ID" value="CBF71218.1"/>
    <property type="molecule type" value="Genomic_DNA"/>
</dbReference>